<keyword evidence="3" id="KW-1185">Reference proteome</keyword>
<gene>
    <name evidence="2" type="ORF">RCOM_1808870</name>
</gene>
<dbReference type="Proteomes" id="UP000008311">
    <property type="component" value="Unassembled WGS sequence"/>
</dbReference>
<feature type="region of interest" description="Disordered" evidence="1">
    <location>
        <begin position="1"/>
        <end position="224"/>
    </location>
</feature>
<feature type="compositionally biased region" description="Basic residues" evidence="1">
    <location>
        <begin position="320"/>
        <end position="331"/>
    </location>
</feature>
<feature type="non-terminal residue" evidence="2">
    <location>
        <position position="370"/>
    </location>
</feature>
<reference evidence="3" key="1">
    <citation type="journal article" date="2010" name="Nat. Biotechnol.">
        <title>Draft genome sequence of the oilseed species Ricinus communis.</title>
        <authorList>
            <person name="Chan A.P."/>
            <person name="Crabtree J."/>
            <person name="Zhao Q."/>
            <person name="Lorenzi H."/>
            <person name="Orvis J."/>
            <person name="Puiu D."/>
            <person name="Melake-Berhan A."/>
            <person name="Jones K.M."/>
            <person name="Redman J."/>
            <person name="Chen G."/>
            <person name="Cahoon E.B."/>
            <person name="Gedil M."/>
            <person name="Stanke M."/>
            <person name="Haas B.J."/>
            <person name="Wortman J.R."/>
            <person name="Fraser-Liggett C.M."/>
            <person name="Ravel J."/>
            <person name="Rabinowicz P.D."/>
        </authorList>
    </citation>
    <scope>NUCLEOTIDE SEQUENCE [LARGE SCALE GENOMIC DNA]</scope>
    <source>
        <strain evidence="3">cv. Hale</strain>
    </source>
</reference>
<sequence>MLAKRRRPGGQHEQNGTAAGRHAGTDPRTGALGAQRRQHAAMALRGAGRPPAGGARPRHARPLRLRSGRPSEPDVDRRAAGNHGHRRQHLRAGHARHPPHRHARAPSHHQHRVPPLARPASRSAGRCHPVARGAAPPAEPSPADRAGKSRAGRGAAGRLPRALAGGRPARGRRQADVPQRQAAPDDAGGAPRAPLHHRMERALQRGPHPRPGARRRSDDHPADALGHAGLEARALLQHLAGRHAGAALADGPDSVAGLRRASGAGGAAPAAAHGRLHRRRPRHAALLAGRHRAGPADAAGNDAADLRALRARRPRVFRHRRHAGARGRPVARGRGAGGQAGLGSGRVHGAHRRRRGGQRAFAAAAVARIA</sequence>
<organism evidence="2 3">
    <name type="scientific">Ricinus communis</name>
    <name type="common">Castor bean</name>
    <dbReference type="NCBI Taxonomy" id="3988"/>
    <lineage>
        <taxon>Eukaryota</taxon>
        <taxon>Viridiplantae</taxon>
        <taxon>Streptophyta</taxon>
        <taxon>Embryophyta</taxon>
        <taxon>Tracheophyta</taxon>
        <taxon>Spermatophyta</taxon>
        <taxon>Magnoliopsida</taxon>
        <taxon>eudicotyledons</taxon>
        <taxon>Gunneridae</taxon>
        <taxon>Pentapetalae</taxon>
        <taxon>rosids</taxon>
        <taxon>fabids</taxon>
        <taxon>Malpighiales</taxon>
        <taxon>Euphorbiaceae</taxon>
        <taxon>Acalyphoideae</taxon>
        <taxon>Acalypheae</taxon>
        <taxon>Ricinus</taxon>
    </lineage>
</organism>
<feature type="compositionally biased region" description="Low complexity" evidence="1">
    <location>
        <begin position="179"/>
        <end position="193"/>
    </location>
</feature>
<evidence type="ECO:0000313" key="3">
    <source>
        <dbReference type="Proteomes" id="UP000008311"/>
    </source>
</evidence>
<dbReference type="AlphaFoldDB" id="B9TKC1"/>
<feature type="region of interest" description="Disordered" evidence="1">
    <location>
        <begin position="320"/>
        <end position="359"/>
    </location>
</feature>
<dbReference type="InParanoid" id="B9TKC1"/>
<feature type="compositionally biased region" description="Low complexity" evidence="1">
    <location>
        <begin position="152"/>
        <end position="167"/>
    </location>
</feature>
<feature type="compositionally biased region" description="Low complexity" evidence="1">
    <location>
        <begin position="259"/>
        <end position="273"/>
    </location>
</feature>
<proteinExistence type="predicted"/>
<accession>B9TKC1</accession>
<dbReference type="EMBL" id="EQ985053">
    <property type="protein sequence ID" value="EEF23693.1"/>
    <property type="molecule type" value="Genomic_DNA"/>
</dbReference>
<feature type="compositionally biased region" description="Gly residues" evidence="1">
    <location>
        <begin position="334"/>
        <end position="346"/>
    </location>
</feature>
<evidence type="ECO:0000313" key="2">
    <source>
        <dbReference type="EMBL" id="EEF23693.1"/>
    </source>
</evidence>
<feature type="region of interest" description="Disordered" evidence="1">
    <location>
        <begin position="259"/>
        <end position="279"/>
    </location>
</feature>
<protein>
    <submittedName>
        <fullName evidence="2">Uncharacterized protein</fullName>
    </submittedName>
</protein>
<feature type="compositionally biased region" description="Low complexity" evidence="1">
    <location>
        <begin position="40"/>
        <end position="55"/>
    </location>
</feature>
<feature type="compositionally biased region" description="Basic residues" evidence="1">
    <location>
        <begin position="83"/>
        <end position="112"/>
    </location>
</feature>
<evidence type="ECO:0000256" key="1">
    <source>
        <dbReference type="SAM" id="MobiDB-lite"/>
    </source>
</evidence>
<feature type="compositionally biased region" description="Basic residues" evidence="1">
    <location>
        <begin position="56"/>
        <end position="67"/>
    </location>
</feature>
<name>B9TKC1_RICCO</name>
<feature type="compositionally biased region" description="Basic and acidic residues" evidence="1">
    <location>
        <begin position="69"/>
        <end position="79"/>
    </location>
</feature>
<feature type="compositionally biased region" description="Basic residues" evidence="1">
    <location>
        <begin position="348"/>
        <end position="357"/>
    </location>
</feature>